<dbReference type="SUPFAM" id="SSF48403">
    <property type="entry name" value="Ankyrin repeat"/>
    <property type="match status" value="1"/>
</dbReference>
<comment type="subunit">
    <text evidence="2">Interacts with DDX4, PIWIL1, RANBP9 and TDRD1.</text>
</comment>
<dbReference type="SMART" id="SM00248">
    <property type="entry name" value="ANK"/>
    <property type="match status" value="4"/>
</dbReference>
<dbReference type="GO" id="GO:0030154">
    <property type="term" value="P:cell differentiation"/>
    <property type="evidence" value="ECO:0007669"/>
    <property type="project" value="UniProtKB-KW"/>
</dbReference>
<dbReference type="GO" id="GO:0007283">
    <property type="term" value="P:spermatogenesis"/>
    <property type="evidence" value="ECO:0007669"/>
    <property type="project" value="UniProtKB-KW"/>
</dbReference>
<dbReference type="Pfam" id="PF00536">
    <property type="entry name" value="SAM_1"/>
    <property type="match status" value="1"/>
</dbReference>
<feature type="domain" description="SAM" evidence="15">
    <location>
        <begin position="318"/>
        <end position="381"/>
    </location>
</feature>
<evidence type="ECO:0000256" key="5">
    <source>
        <dbReference type="ARBA" id="ARBA00022490"/>
    </source>
</evidence>
<dbReference type="EMBL" id="CAHIKZ030004617">
    <property type="protein sequence ID" value="CAE1312960.1"/>
    <property type="molecule type" value="Genomic_DNA"/>
</dbReference>
<dbReference type="PROSITE" id="PS50297">
    <property type="entry name" value="ANK_REP_REGION"/>
    <property type="match status" value="1"/>
</dbReference>
<comment type="subcellular location">
    <subcellularLocation>
        <location evidence="1">Cytoplasm</location>
    </subcellularLocation>
</comment>
<dbReference type="InterPro" id="IPR001660">
    <property type="entry name" value="SAM"/>
</dbReference>
<evidence type="ECO:0000313" key="16">
    <source>
        <dbReference type="EMBL" id="CAE1312960.1"/>
    </source>
</evidence>
<sequence>MANFVPAGYEDEYSDDSDDFAFNYYNNKRSTNKSSIVVPDAGDVSQNWESYDDWNNQTVNPNENWETGDDWNTDQMYDKNETFPPVDLSSKLQNNVKLPIDDLRIAILNGDLETTRQYINSGVDVDIILKSNWTPLMYASNAGHPEIVEYLLERGANVNYNKAEMFTPLMAACMSNNKEHNVVQCIVHLVKHGASVNSIDRFHSTALMHAANSGHLLALQKLLEYEADPNLVDTHGWTALFYAANSGYMSLVTELKKVGVNIKHRDNRKDSAADIAYSRTFDQIAAFLDDIYKETNDKLSATENIESDPCMERTEMLERYGELELFLHGLELGSFIELFHRHQVSFHQLLQLTDSDLEKIGVMKVGARKKIVDAIKAVHKKDWQTTSLMKIQYDTSIRCSDAAAMLANISRHTLYITSTIGYIGDQVRLHPEIITETYDTKLLKQLLHYMQEAKQNTSKLVTQLDNFDHSIKILTEKKNLEPINHITESSIVKKRQYFPFLIPQTQHKLLMTMTVALMGLMIWKKNIVIDKFILFSDRIQHWFHFKFNVCFSEDSNGFSLSINSISIDASNRGLSIFIISFSANTRHVLAASSLACALAVAVDLLRAF</sequence>
<keyword evidence="5" id="KW-0963">Cytoplasm</keyword>
<dbReference type="GO" id="GO:0031047">
    <property type="term" value="P:regulatory ncRNA-mediated gene silencing"/>
    <property type="evidence" value="ECO:0007669"/>
    <property type="project" value="UniProtKB-KW"/>
</dbReference>
<keyword evidence="8" id="KW-0221">Differentiation</keyword>
<evidence type="ECO:0000256" key="14">
    <source>
        <dbReference type="PROSITE-ProRule" id="PRU00023"/>
    </source>
</evidence>
<dbReference type="InterPro" id="IPR013761">
    <property type="entry name" value="SAM/pointed_sf"/>
</dbReference>
<evidence type="ECO:0000256" key="10">
    <source>
        <dbReference type="ARBA" id="ARBA00023043"/>
    </source>
</evidence>
<evidence type="ECO:0000256" key="4">
    <source>
        <dbReference type="ARBA" id="ARBA00022473"/>
    </source>
</evidence>
<dbReference type="OrthoDB" id="448455at2759"/>
<dbReference type="Gene3D" id="1.25.40.20">
    <property type="entry name" value="Ankyrin repeat-containing domain"/>
    <property type="match status" value="1"/>
</dbReference>
<keyword evidence="10 14" id="KW-0040">ANK repeat</keyword>
<dbReference type="SUPFAM" id="SSF47769">
    <property type="entry name" value="SAM/Pointed domain"/>
    <property type="match status" value="1"/>
</dbReference>
<dbReference type="Proteomes" id="UP000597762">
    <property type="component" value="Unassembled WGS sequence"/>
</dbReference>
<dbReference type="InterPro" id="IPR042650">
    <property type="entry name" value="Asz1_SAM"/>
</dbReference>
<dbReference type="PANTHER" id="PTHR24157:SF3">
    <property type="entry name" value="ANKYRIN REPEAT, SAM AND BASIC LEUCINE ZIPPER DOMAIN-CONTAINING PROTEIN 1"/>
    <property type="match status" value="1"/>
</dbReference>
<dbReference type="CDD" id="cd09521">
    <property type="entry name" value="SAM_ASZ1"/>
    <property type="match status" value="1"/>
</dbReference>
<keyword evidence="7" id="KW-0677">Repeat</keyword>
<keyword evidence="9" id="KW-0744">Spermatogenesis</keyword>
<protein>
    <recommendedName>
        <fullName evidence="3">Ankyrin repeat, SAM and basic leucine zipper domain-containing protein 1</fullName>
    </recommendedName>
    <alternativeName>
        <fullName evidence="13">Germ cell-specific ankyrin, SAM and basic leucine zipper domain-containing protein</fullName>
    </alternativeName>
</protein>
<evidence type="ECO:0000256" key="6">
    <source>
        <dbReference type="ARBA" id="ARBA00022553"/>
    </source>
</evidence>
<dbReference type="InterPro" id="IPR002110">
    <property type="entry name" value="Ankyrin_rpt"/>
</dbReference>
<evidence type="ECO:0000256" key="12">
    <source>
        <dbReference type="ARBA" id="ARBA00023254"/>
    </source>
</evidence>
<keyword evidence="4" id="KW-0217">Developmental protein</keyword>
<evidence type="ECO:0000256" key="1">
    <source>
        <dbReference type="ARBA" id="ARBA00004496"/>
    </source>
</evidence>
<dbReference type="AlphaFoldDB" id="A0A812DX69"/>
<evidence type="ECO:0000256" key="9">
    <source>
        <dbReference type="ARBA" id="ARBA00022871"/>
    </source>
</evidence>
<keyword evidence="6" id="KW-0597">Phosphoprotein</keyword>
<feature type="repeat" description="ANK" evidence="14">
    <location>
        <begin position="202"/>
        <end position="234"/>
    </location>
</feature>
<dbReference type="InterPro" id="IPR036770">
    <property type="entry name" value="Ankyrin_rpt-contain_sf"/>
</dbReference>
<evidence type="ECO:0000256" key="13">
    <source>
        <dbReference type="ARBA" id="ARBA00030354"/>
    </source>
</evidence>
<evidence type="ECO:0000256" key="11">
    <source>
        <dbReference type="ARBA" id="ARBA00023158"/>
    </source>
</evidence>
<accession>A0A812DX69</accession>
<evidence type="ECO:0000256" key="8">
    <source>
        <dbReference type="ARBA" id="ARBA00022782"/>
    </source>
</evidence>
<gene>
    <name evidence="16" type="ORF">SPHA_64112</name>
</gene>
<dbReference type="GO" id="GO:0051321">
    <property type="term" value="P:meiotic cell cycle"/>
    <property type="evidence" value="ECO:0007669"/>
    <property type="project" value="UniProtKB-KW"/>
</dbReference>
<evidence type="ECO:0000313" key="17">
    <source>
        <dbReference type="Proteomes" id="UP000597762"/>
    </source>
</evidence>
<feature type="repeat" description="ANK" evidence="14">
    <location>
        <begin position="235"/>
        <end position="267"/>
    </location>
</feature>
<dbReference type="SMART" id="SM00454">
    <property type="entry name" value="SAM"/>
    <property type="match status" value="1"/>
</dbReference>
<dbReference type="PANTHER" id="PTHR24157">
    <property type="entry name" value="ANKYRIN REPEAT, SAM AND BASIC LEUCINE ZIPPER DOMAIN-CONTAINING PROTEIN 1"/>
    <property type="match status" value="1"/>
</dbReference>
<comment type="caution">
    <text evidence="16">The sequence shown here is derived from an EMBL/GenBank/DDBJ whole genome shotgun (WGS) entry which is preliminary data.</text>
</comment>
<dbReference type="Pfam" id="PF12796">
    <property type="entry name" value="Ank_2"/>
    <property type="match status" value="1"/>
</dbReference>
<evidence type="ECO:0000259" key="15">
    <source>
        <dbReference type="PROSITE" id="PS50105"/>
    </source>
</evidence>
<dbReference type="PROSITE" id="PS50088">
    <property type="entry name" value="ANK_REPEAT"/>
    <property type="match status" value="4"/>
</dbReference>
<dbReference type="Pfam" id="PF13637">
    <property type="entry name" value="Ank_4"/>
    <property type="match status" value="1"/>
</dbReference>
<dbReference type="GO" id="GO:0071546">
    <property type="term" value="C:pi-body"/>
    <property type="evidence" value="ECO:0007669"/>
    <property type="project" value="TreeGrafter"/>
</dbReference>
<evidence type="ECO:0000256" key="7">
    <source>
        <dbReference type="ARBA" id="ARBA00022737"/>
    </source>
</evidence>
<keyword evidence="11" id="KW-0943">RNA-mediated gene silencing</keyword>
<keyword evidence="17" id="KW-1185">Reference proteome</keyword>
<dbReference type="PROSITE" id="PS50105">
    <property type="entry name" value="SAM_DOMAIN"/>
    <property type="match status" value="1"/>
</dbReference>
<keyword evidence="12" id="KW-0469">Meiosis</keyword>
<reference evidence="16" key="1">
    <citation type="submission" date="2021-01" db="EMBL/GenBank/DDBJ databases">
        <authorList>
            <person name="Li R."/>
            <person name="Bekaert M."/>
        </authorList>
    </citation>
    <scope>NUCLEOTIDE SEQUENCE</scope>
    <source>
        <strain evidence="16">Farmed</strain>
    </source>
</reference>
<feature type="repeat" description="ANK" evidence="14">
    <location>
        <begin position="164"/>
        <end position="201"/>
    </location>
</feature>
<name>A0A812DX69_ACAPH</name>
<evidence type="ECO:0000256" key="2">
    <source>
        <dbReference type="ARBA" id="ARBA00011479"/>
    </source>
</evidence>
<feature type="repeat" description="ANK" evidence="14">
    <location>
        <begin position="131"/>
        <end position="163"/>
    </location>
</feature>
<organism evidence="16 17">
    <name type="scientific">Acanthosepion pharaonis</name>
    <name type="common">Pharaoh cuttlefish</name>
    <name type="synonym">Sepia pharaonis</name>
    <dbReference type="NCBI Taxonomy" id="158019"/>
    <lineage>
        <taxon>Eukaryota</taxon>
        <taxon>Metazoa</taxon>
        <taxon>Spiralia</taxon>
        <taxon>Lophotrochozoa</taxon>
        <taxon>Mollusca</taxon>
        <taxon>Cephalopoda</taxon>
        <taxon>Coleoidea</taxon>
        <taxon>Decapodiformes</taxon>
        <taxon>Sepiida</taxon>
        <taxon>Sepiina</taxon>
        <taxon>Sepiidae</taxon>
        <taxon>Acanthosepion</taxon>
    </lineage>
</organism>
<dbReference type="Gene3D" id="1.10.150.50">
    <property type="entry name" value="Transcription Factor, Ets-1"/>
    <property type="match status" value="1"/>
</dbReference>
<proteinExistence type="predicted"/>
<evidence type="ECO:0000256" key="3">
    <source>
        <dbReference type="ARBA" id="ARBA00020117"/>
    </source>
</evidence>